<dbReference type="EMBL" id="SNTY01000003">
    <property type="protein sequence ID" value="TEU30794.1"/>
    <property type="molecule type" value="Genomic_DNA"/>
</dbReference>
<evidence type="ECO:0000256" key="1">
    <source>
        <dbReference type="SAM" id="Coils"/>
    </source>
</evidence>
<dbReference type="OrthoDB" id="6711589at2"/>
<dbReference type="Proteomes" id="UP000297834">
    <property type="component" value="Unassembled WGS sequence"/>
</dbReference>
<dbReference type="RefSeq" id="WP_134242977.1">
    <property type="nucleotide sequence ID" value="NZ_SNTY01000003.1"/>
</dbReference>
<evidence type="ECO:0000313" key="2">
    <source>
        <dbReference type="EMBL" id="TEU30794.1"/>
    </source>
</evidence>
<gene>
    <name evidence="2" type="ORF">E2B99_00045</name>
</gene>
<keyword evidence="1" id="KW-0175">Coiled coil</keyword>
<sequence>MYSFANQDTDMSQSFCNASSLLKTDMASIRVAVLGSILACMTSFYANPVFADAYDYSSYSSGANNPQPIIRWYRYYNGSGQPSLSSTITDQHLKYGYEALDRNMQVIKRVPPYSTESYARQKAKRDAEAAKRQADINLRRTYGSVTQAVAKRNQMLADMASRKSYLQTQLTGLQRMLSKDIAQAATYERQSKPVPAMLQKSITDNKKNVLEAQQNIQAINERQQQVIQQYDDIIRRLKTM</sequence>
<accession>A0A4Y7XFY8</accession>
<organism evidence="2 3">
    <name type="scientific">Alkanindiges illinoisensis</name>
    <dbReference type="NCBI Taxonomy" id="197183"/>
    <lineage>
        <taxon>Bacteria</taxon>
        <taxon>Pseudomonadati</taxon>
        <taxon>Pseudomonadota</taxon>
        <taxon>Gammaproteobacteria</taxon>
        <taxon>Moraxellales</taxon>
        <taxon>Moraxellaceae</taxon>
        <taxon>Alkanindiges</taxon>
    </lineage>
</organism>
<keyword evidence="3" id="KW-1185">Reference proteome</keyword>
<feature type="coiled-coil region" evidence="1">
    <location>
        <begin position="202"/>
        <end position="229"/>
    </location>
</feature>
<proteinExistence type="predicted"/>
<dbReference type="STRING" id="1120977.GCA_000619845_00081"/>
<evidence type="ECO:0000313" key="3">
    <source>
        <dbReference type="Proteomes" id="UP000297834"/>
    </source>
</evidence>
<reference evidence="2 3" key="1">
    <citation type="submission" date="2019-03" db="EMBL/GenBank/DDBJ databases">
        <title>Alkanindiges illinoisensis: a potential pathogenic isolated from ascites of a gastric cancer patient with abdominal metastasis.</title>
        <authorList>
            <person name="Hu X."/>
            <person name="Yang B."/>
            <person name="Yan X."/>
            <person name="Lin L."/>
            <person name="Zhao H."/>
            <person name="Zhou F."/>
            <person name="Su B."/>
            <person name="Chen J."/>
            <person name="Rui Y."/>
            <person name="Wang Q."/>
            <person name="Zheng L."/>
        </authorList>
    </citation>
    <scope>NUCLEOTIDE SEQUENCE [LARGE SCALE GENOMIC DNA]</scope>
    <source>
        <strain evidence="2 3">NFYY 23406</strain>
    </source>
</reference>
<dbReference type="AlphaFoldDB" id="A0A4Y7XFY8"/>
<comment type="caution">
    <text evidence="2">The sequence shown here is derived from an EMBL/GenBank/DDBJ whole genome shotgun (WGS) entry which is preliminary data.</text>
</comment>
<name>A0A4Y7XFY8_9GAMM</name>
<protein>
    <submittedName>
        <fullName evidence="2">Uncharacterized protein</fullName>
    </submittedName>
</protein>